<accession>A0A0B0MWA0</accession>
<comment type="caution">
    <text evidence="1">The sequence shown here is derived from an EMBL/GenBank/DDBJ whole genome shotgun (WGS) entry which is preliminary data.</text>
</comment>
<dbReference type="Proteomes" id="UP000032142">
    <property type="component" value="Unassembled WGS sequence"/>
</dbReference>
<evidence type="ECO:0000313" key="2">
    <source>
        <dbReference type="Proteomes" id="UP000032142"/>
    </source>
</evidence>
<dbReference type="EMBL" id="JRRC01383184">
    <property type="protein sequence ID" value="KHG03759.1"/>
    <property type="molecule type" value="Genomic_DNA"/>
</dbReference>
<organism evidence="1 2">
    <name type="scientific">Gossypium arboreum</name>
    <name type="common">Tree cotton</name>
    <name type="synonym">Gossypium nanking</name>
    <dbReference type="NCBI Taxonomy" id="29729"/>
    <lineage>
        <taxon>Eukaryota</taxon>
        <taxon>Viridiplantae</taxon>
        <taxon>Streptophyta</taxon>
        <taxon>Embryophyta</taxon>
        <taxon>Tracheophyta</taxon>
        <taxon>Spermatophyta</taxon>
        <taxon>Magnoliopsida</taxon>
        <taxon>eudicotyledons</taxon>
        <taxon>Gunneridae</taxon>
        <taxon>Pentapetalae</taxon>
        <taxon>rosids</taxon>
        <taxon>malvids</taxon>
        <taxon>Malvales</taxon>
        <taxon>Malvaceae</taxon>
        <taxon>Malvoideae</taxon>
        <taxon>Gossypium</taxon>
    </lineage>
</organism>
<gene>
    <name evidence="1" type="ORF">F383_27612</name>
</gene>
<sequence>MGGASLENPRQCRNK</sequence>
<evidence type="ECO:0000313" key="1">
    <source>
        <dbReference type="EMBL" id="KHG03759.1"/>
    </source>
</evidence>
<reference evidence="2" key="1">
    <citation type="submission" date="2014-09" db="EMBL/GenBank/DDBJ databases">
        <authorList>
            <person name="Mudge J."/>
            <person name="Ramaraj T."/>
            <person name="Lindquist I.E."/>
            <person name="Bharti A.K."/>
            <person name="Sundararajan A."/>
            <person name="Cameron C.T."/>
            <person name="Woodward J.E."/>
            <person name="May G.D."/>
            <person name="Brubaker C."/>
            <person name="Broadhvest J."/>
            <person name="Wilkins T.A."/>
        </authorList>
    </citation>
    <scope>NUCLEOTIDE SEQUENCE</scope>
    <source>
        <strain evidence="2">cv. AKA8401</strain>
    </source>
</reference>
<name>A0A0B0MWA0_GOSAR</name>
<protein>
    <submittedName>
        <fullName evidence="1">Uncharacterized protein</fullName>
    </submittedName>
</protein>
<keyword evidence="2" id="KW-1185">Reference proteome</keyword>
<proteinExistence type="predicted"/>